<evidence type="ECO:0000313" key="1">
    <source>
        <dbReference type="EMBL" id="TGY79364.1"/>
    </source>
</evidence>
<reference evidence="1" key="1">
    <citation type="submission" date="2019-04" db="EMBL/GenBank/DDBJ databases">
        <title>Microbes associate with the intestines of laboratory mice.</title>
        <authorList>
            <person name="Navarre W."/>
            <person name="Wong E."/>
            <person name="Huang K."/>
            <person name="Tropini C."/>
            <person name="Ng K."/>
            <person name="Yu B."/>
        </authorList>
    </citation>
    <scope>NUCLEOTIDE SEQUENCE</scope>
    <source>
        <strain evidence="1">NM04_E33</strain>
    </source>
</reference>
<dbReference type="EMBL" id="SRYB01000007">
    <property type="protein sequence ID" value="TGY79364.1"/>
    <property type="molecule type" value="Genomic_DNA"/>
</dbReference>
<comment type="caution">
    <text evidence="1">The sequence shown here is derived from an EMBL/GenBank/DDBJ whole genome shotgun (WGS) entry which is preliminary data.</text>
</comment>
<accession>A0AC61RIG2</accession>
<sequence length="339" mass="39252">MTGTIFISTYPPQPMPIDRFISYLRYELNRAQLTVEAYERDLRQFSDWITANNKTQFRPKDITTSDVRAWLASLARDGVSPRSIRRKVQSLRAFFKYLLRKQVISSDPTSEITLPKIPKQLPDFVRHEEVEGVLRLEERAIERNDNDADLEDELRNHLIIELLYSLGIRRAELIAISDNDISFSSGEIKITGKRSKQRIVPVPELLLQHIRRWQQMRDRLWPDTEIPKPLIMINGERITPIQVYQIVNKELASTSARKKSPHALRHTFATTMLNEGADINTVKEFLGHASLATTQIYTHISFAEMRKAYQNAHPRLRNTPNPTNPDNKDNKDNTNDTAI</sequence>
<protein>
    <submittedName>
        <fullName evidence="1">Recombinase</fullName>
    </submittedName>
</protein>
<evidence type="ECO:0000313" key="2">
    <source>
        <dbReference type="Proteomes" id="UP000306319"/>
    </source>
</evidence>
<dbReference type="Proteomes" id="UP000306319">
    <property type="component" value="Unassembled WGS sequence"/>
</dbReference>
<keyword evidence="2" id="KW-1185">Reference proteome</keyword>
<name>A0AC61RIG2_9BACT</name>
<proteinExistence type="predicted"/>
<gene>
    <name evidence="1" type="ORF">E5331_06735</name>
</gene>
<organism evidence="1 2">
    <name type="scientific">Lepagella muris</name>
    <dbReference type="NCBI Taxonomy" id="3032870"/>
    <lineage>
        <taxon>Bacteria</taxon>
        <taxon>Pseudomonadati</taxon>
        <taxon>Bacteroidota</taxon>
        <taxon>Bacteroidia</taxon>
        <taxon>Bacteroidales</taxon>
        <taxon>Muribaculaceae</taxon>
        <taxon>Lepagella</taxon>
    </lineage>
</organism>